<dbReference type="Proteomes" id="UP000466442">
    <property type="component" value="Unassembled WGS sequence"/>
</dbReference>
<gene>
    <name evidence="1" type="ORF">GE061_014642</name>
</gene>
<name>A0A8S9XIL5_APOLU</name>
<dbReference type="CDD" id="cd16021">
    <property type="entry name" value="ALP_like"/>
    <property type="match status" value="1"/>
</dbReference>
<evidence type="ECO:0000313" key="1">
    <source>
        <dbReference type="EMBL" id="KAF6208900.1"/>
    </source>
</evidence>
<comment type="caution">
    <text evidence="1">The sequence shown here is derived from an EMBL/GenBank/DDBJ whole genome shotgun (WGS) entry which is preliminary data.</text>
</comment>
<dbReference type="Gene3D" id="3.40.720.10">
    <property type="entry name" value="Alkaline Phosphatase, subunit A"/>
    <property type="match status" value="1"/>
</dbReference>
<dbReference type="PANTHER" id="PTHR10974:SF9">
    <property type="entry name" value="DUF229 DOMAIN CONTAINING PROTEIN-RELATED"/>
    <property type="match status" value="1"/>
</dbReference>
<keyword evidence="2" id="KW-1185">Reference proteome</keyword>
<reference evidence="1" key="1">
    <citation type="journal article" date="2021" name="Mol. Ecol. Resour.">
        <title>Apolygus lucorum genome provides insights into omnivorousness and mesophyll feeding.</title>
        <authorList>
            <person name="Liu Y."/>
            <person name="Liu H."/>
            <person name="Wang H."/>
            <person name="Huang T."/>
            <person name="Liu B."/>
            <person name="Yang B."/>
            <person name="Yin L."/>
            <person name="Li B."/>
            <person name="Zhang Y."/>
            <person name="Zhang S."/>
            <person name="Jiang F."/>
            <person name="Zhang X."/>
            <person name="Ren Y."/>
            <person name="Wang B."/>
            <person name="Wang S."/>
            <person name="Lu Y."/>
            <person name="Wu K."/>
            <person name="Fan W."/>
            <person name="Wang G."/>
        </authorList>
    </citation>
    <scope>NUCLEOTIDE SEQUENCE</scope>
    <source>
        <strain evidence="1">12Hb</strain>
    </source>
</reference>
<accession>A0A8S9XIL5</accession>
<dbReference type="Pfam" id="PF02995">
    <property type="entry name" value="DUF229"/>
    <property type="match status" value="1"/>
</dbReference>
<dbReference type="InterPro" id="IPR017850">
    <property type="entry name" value="Alkaline_phosphatase_core_sf"/>
</dbReference>
<sequence>MYSFKTRYFIEFLFAFAIGFELLIKGEGKKYIVATPGCRIPDYDPYDNSIDGIPEKWPPISCTSLPPLTTLTGLYQDGINNGRVNFTHVLHLHKHRFRHYKISQTNFACCYRLITRDNSNKLRPDNGYRLSSCIKFKKHVKFFGREEFIGVACANGNYSDQPPYTNLHAFVGFKPEVNRKIQSQRTNRTKLSVMIIGFDSISRLNMIRTMPTTVKHLRDTGWYEMKGFNKVGDNTFPNLMAAFSGLNLEQVTKSCQPRYDSHLDNCSIIWKKFSDNGYVTAYGEDQPVISTFNGLRTGFKVQPTDYYLRPFVLASHDHAETAQAEPEFQGRLDCYGPTKVVDHFFNYSLDFLQSFRGFPTFSILWQNGLGLEHVNSPSRLDESVLEHFERTAESGVLENTIILFMSDHGFRFDAIRQTFLGYLEERWPFLYIWVPKSFKRAYPDKINNLVSNGNRLTSPYDIYVTLTDVLGGKVKAPGCPMCKSFFEQMPWDRTCLDAGIPDQWCTCSEYTDIDSTSGQSRKMADLVLLTVNTFLRNNKNHVESGKACAFLSLNRVIYARKRMPSNAQQLLQMVVGVETYPGLAQFEGTTAYSSGSWKVKAGSIIRINRYGDQSRCVNNTEMKKYCYCL</sequence>
<evidence type="ECO:0000313" key="2">
    <source>
        <dbReference type="Proteomes" id="UP000466442"/>
    </source>
</evidence>
<dbReference type="PANTHER" id="PTHR10974">
    <property type="entry name" value="FI08016P-RELATED"/>
    <property type="match status" value="1"/>
</dbReference>
<proteinExistence type="predicted"/>
<dbReference type="SUPFAM" id="SSF53649">
    <property type="entry name" value="Alkaline phosphatase-like"/>
    <property type="match status" value="1"/>
</dbReference>
<dbReference type="InterPro" id="IPR004245">
    <property type="entry name" value="DUF229"/>
</dbReference>
<dbReference type="EMBL" id="WIXP02000006">
    <property type="protein sequence ID" value="KAF6208900.1"/>
    <property type="molecule type" value="Genomic_DNA"/>
</dbReference>
<dbReference type="FunFam" id="3.40.720.10:FF:000017">
    <property type="entry name" value="Predicted protein"/>
    <property type="match status" value="1"/>
</dbReference>
<dbReference type="OrthoDB" id="413313at2759"/>
<dbReference type="AlphaFoldDB" id="A0A8S9XIL5"/>
<dbReference type="GO" id="GO:0005615">
    <property type="term" value="C:extracellular space"/>
    <property type="evidence" value="ECO:0007669"/>
    <property type="project" value="TreeGrafter"/>
</dbReference>
<organism evidence="1 2">
    <name type="scientific">Apolygus lucorum</name>
    <name type="common">Small green plant bug</name>
    <name type="synonym">Lygocoris lucorum</name>
    <dbReference type="NCBI Taxonomy" id="248454"/>
    <lineage>
        <taxon>Eukaryota</taxon>
        <taxon>Metazoa</taxon>
        <taxon>Ecdysozoa</taxon>
        <taxon>Arthropoda</taxon>
        <taxon>Hexapoda</taxon>
        <taxon>Insecta</taxon>
        <taxon>Pterygota</taxon>
        <taxon>Neoptera</taxon>
        <taxon>Paraneoptera</taxon>
        <taxon>Hemiptera</taxon>
        <taxon>Heteroptera</taxon>
        <taxon>Panheteroptera</taxon>
        <taxon>Cimicomorpha</taxon>
        <taxon>Miridae</taxon>
        <taxon>Mirini</taxon>
        <taxon>Apolygus</taxon>
    </lineage>
</organism>
<protein>
    <submittedName>
        <fullName evidence="1">Uncharacterized protein</fullName>
    </submittedName>
</protein>